<evidence type="ECO:0000313" key="2">
    <source>
        <dbReference type="Proteomes" id="UP001459277"/>
    </source>
</evidence>
<comment type="caution">
    <text evidence="1">The sequence shown here is derived from an EMBL/GenBank/DDBJ whole genome shotgun (WGS) entry which is preliminary data.</text>
</comment>
<organism evidence="1 2">
    <name type="scientific">Lithocarpus litseifolius</name>
    <dbReference type="NCBI Taxonomy" id="425828"/>
    <lineage>
        <taxon>Eukaryota</taxon>
        <taxon>Viridiplantae</taxon>
        <taxon>Streptophyta</taxon>
        <taxon>Embryophyta</taxon>
        <taxon>Tracheophyta</taxon>
        <taxon>Spermatophyta</taxon>
        <taxon>Magnoliopsida</taxon>
        <taxon>eudicotyledons</taxon>
        <taxon>Gunneridae</taxon>
        <taxon>Pentapetalae</taxon>
        <taxon>rosids</taxon>
        <taxon>fabids</taxon>
        <taxon>Fagales</taxon>
        <taxon>Fagaceae</taxon>
        <taxon>Lithocarpus</taxon>
    </lineage>
</organism>
<reference evidence="1 2" key="1">
    <citation type="submission" date="2024-01" db="EMBL/GenBank/DDBJ databases">
        <title>A telomere-to-telomere, gap-free genome of sweet tea (Lithocarpus litseifolius).</title>
        <authorList>
            <person name="Zhou J."/>
        </authorList>
    </citation>
    <scope>NUCLEOTIDE SEQUENCE [LARGE SCALE GENOMIC DNA]</scope>
    <source>
        <strain evidence="1">Zhou-2022a</strain>
        <tissue evidence="1">Leaf</tissue>
    </source>
</reference>
<keyword evidence="2" id="KW-1185">Reference proteome</keyword>
<protein>
    <submittedName>
        <fullName evidence="1">Uncharacterized protein</fullName>
    </submittedName>
</protein>
<proteinExistence type="predicted"/>
<sequence length="84" mass="9424">MVIAVGRTSSEEDQFITKLKSARRGPGADRGFALYSSATLCRPIVDSIRHRLSQRHRFVGEPLFGKAQQGADRGLERLHEDDEQ</sequence>
<gene>
    <name evidence="1" type="ORF">SO802_032270</name>
</gene>
<dbReference type="EMBL" id="JAZDWU010000011">
    <property type="protein sequence ID" value="KAK9987319.1"/>
    <property type="molecule type" value="Genomic_DNA"/>
</dbReference>
<accession>A0AAW2BRA1</accession>
<dbReference type="AlphaFoldDB" id="A0AAW2BRA1"/>
<dbReference type="Proteomes" id="UP001459277">
    <property type="component" value="Unassembled WGS sequence"/>
</dbReference>
<evidence type="ECO:0000313" key="1">
    <source>
        <dbReference type="EMBL" id="KAK9987319.1"/>
    </source>
</evidence>
<name>A0AAW2BRA1_9ROSI</name>